<dbReference type="WBParaSite" id="HPBE_0000774701-mRNA-1">
    <property type="protein sequence ID" value="HPBE_0000774701-mRNA-1"/>
    <property type="gene ID" value="HPBE_0000774701"/>
</dbReference>
<dbReference type="EMBL" id="UZAH01025964">
    <property type="protein sequence ID" value="VDO73454.1"/>
    <property type="molecule type" value="Genomic_DNA"/>
</dbReference>
<gene>
    <name evidence="2" type="ORF">HPBE_LOCUS7748</name>
</gene>
<evidence type="ECO:0000313" key="4">
    <source>
        <dbReference type="WBParaSite" id="HPBE_0000774701-mRNA-1"/>
    </source>
</evidence>
<protein>
    <submittedName>
        <fullName evidence="4">V-type proton ATPase subunit a</fullName>
    </submittedName>
</protein>
<feature type="domain" description="DUF7799" evidence="1">
    <location>
        <begin position="180"/>
        <end position="280"/>
    </location>
</feature>
<organism evidence="3 4">
    <name type="scientific">Heligmosomoides polygyrus</name>
    <name type="common">Parasitic roundworm</name>
    <dbReference type="NCBI Taxonomy" id="6339"/>
    <lineage>
        <taxon>Eukaryota</taxon>
        <taxon>Metazoa</taxon>
        <taxon>Ecdysozoa</taxon>
        <taxon>Nematoda</taxon>
        <taxon>Chromadorea</taxon>
        <taxon>Rhabditida</taxon>
        <taxon>Rhabditina</taxon>
        <taxon>Rhabditomorpha</taxon>
        <taxon>Strongyloidea</taxon>
        <taxon>Heligmosomidae</taxon>
        <taxon>Heligmosomoides</taxon>
    </lineage>
</organism>
<dbReference type="InterPro" id="IPR056701">
    <property type="entry name" value="DUF7799"/>
</dbReference>
<evidence type="ECO:0000259" key="1">
    <source>
        <dbReference type="Pfam" id="PF25075"/>
    </source>
</evidence>
<dbReference type="Proteomes" id="UP000050761">
    <property type="component" value="Unassembled WGS sequence"/>
</dbReference>
<evidence type="ECO:0000313" key="3">
    <source>
        <dbReference type="Proteomes" id="UP000050761"/>
    </source>
</evidence>
<reference evidence="2 3" key="1">
    <citation type="submission" date="2018-11" db="EMBL/GenBank/DDBJ databases">
        <authorList>
            <consortium name="Pathogen Informatics"/>
        </authorList>
    </citation>
    <scope>NUCLEOTIDE SEQUENCE [LARGE SCALE GENOMIC DNA]</scope>
</reference>
<proteinExistence type="predicted"/>
<accession>A0A183FKQ2</accession>
<keyword evidence="3" id="KW-1185">Reference proteome</keyword>
<reference evidence="4" key="2">
    <citation type="submission" date="2019-09" db="UniProtKB">
        <authorList>
            <consortium name="WormBaseParasite"/>
        </authorList>
    </citation>
    <scope>IDENTIFICATION</scope>
</reference>
<dbReference type="Pfam" id="PF25075">
    <property type="entry name" value="DUF7799"/>
    <property type="match status" value="1"/>
</dbReference>
<dbReference type="OrthoDB" id="114660at2759"/>
<dbReference type="SUPFAM" id="SSF46966">
    <property type="entry name" value="Spectrin repeat"/>
    <property type="match status" value="1"/>
</dbReference>
<dbReference type="AlphaFoldDB" id="A0A183FKQ2"/>
<dbReference type="Gene3D" id="1.20.58.60">
    <property type="match status" value="1"/>
</dbReference>
<name>A0A183FKQ2_HELPZ</name>
<accession>A0A3P7YNY6</accession>
<evidence type="ECO:0000313" key="2">
    <source>
        <dbReference type="EMBL" id="VDO73454.1"/>
    </source>
</evidence>
<sequence>MVNGPQLNGTVPKSKDQDMSTTTLSTIAVRAGEHASIVVALLKSVGFLELRIDEMKPGVLEIGEGARETANLLSIHDDLLKRLAVGFRIFLGSRQLKVFRFSQPVDLSTFLAFTFPPAGFQDKEDQVTALLTRTENLSSEKEAREAIVYEDMATCLKEAWRGLQKQLVLRGYLLRETLTFHRLVEHHERVVDETTKALQISMRTENGHDAASASKKTDQLMNEAVSTKPTLDLIDTTAEAMDVGSSVIAQIRALGPIADNPERDQQMLASCVLIEKNMLR</sequence>